<feature type="transmembrane region" description="Helical" evidence="6">
    <location>
        <begin position="86"/>
        <end position="105"/>
    </location>
</feature>
<dbReference type="AlphaFoldDB" id="Q1MR94"/>
<accession>Q1MR94</accession>
<feature type="transmembrane region" description="Helical" evidence="6">
    <location>
        <begin position="345"/>
        <end position="365"/>
    </location>
</feature>
<dbReference type="CDD" id="cd10336">
    <property type="entry name" value="SLC6sbd_Tyt1-Like"/>
    <property type="match status" value="1"/>
</dbReference>
<evidence type="ECO:0000313" key="7">
    <source>
        <dbReference type="EMBL" id="CAJ54482.1"/>
    </source>
</evidence>
<organism evidence="7 8">
    <name type="scientific">Lawsonia intracellularis (strain PHE/MN1-00)</name>
    <dbReference type="NCBI Taxonomy" id="363253"/>
    <lineage>
        <taxon>Bacteria</taxon>
        <taxon>Pseudomonadati</taxon>
        <taxon>Thermodesulfobacteriota</taxon>
        <taxon>Desulfovibrionia</taxon>
        <taxon>Desulfovibrionales</taxon>
        <taxon>Desulfovibrionaceae</taxon>
        <taxon>Lawsonia</taxon>
    </lineage>
</organism>
<dbReference type="OrthoDB" id="9762833at2"/>
<feature type="transmembrane region" description="Helical" evidence="6">
    <location>
        <begin position="43"/>
        <end position="65"/>
    </location>
</feature>
<dbReference type="Proteomes" id="UP000002430">
    <property type="component" value="Chromosome"/>
</dbReference>
<feature type="transmembrane region" description="Helical" evidence="6">
    <location>
        <begin position="257"/>
        <end position="279"/>
    </location>
</feature>
<feature type="transmembrane region" description="Helical" evidence="6">
    <location>
        <begin position="12"/>
        <end position="31"/>
    </location>
</feature>
<dbReference type="PRINTS" id="PR00176">
    <property type="entry name" value="NANEUSMPORT"/>
</dbReference>
<dbReference type="PANTHER" id="PTHR42948:SF1">
    <property type="entry name" value="TRANSPORTER"/>
    <property type="match status" value="1"/>
</dbReference>
<evidence type="ECO:0000256" key="1">
    <source>
        <dbReference type="ARBA" id="ARBA00004141"/>
    </source>
</evidence>
<protein>
    <submittedName>
        <fullName evidence="7">Probable sodium-dependent transporter</fullName>
    </submittedName>
</protein>
<evidence type="ECO:0000256" key="2">
    <source>
        <dbReference type="ARBA" id="ARBA00022448"/>
    </source>
</evidence>
<evidence type="ECO:0000256" key="3">
    <source>
        <dbReference type="ARBA" id="ARBA00022692"/>
    </source>
</evidence>
<evidence type="ECO:0000256" key="4">
    <source>
        <dbReference type="ARBA" id="ARBA00022989"/>
    </source>
</evidence>
<dbReference type="RefSeq" id="WP_011526512.1">
    <property type="nucleotide sequence ID" value="NC_008011.1"/>
</dbReference>
<dbReference type="InterPro" id="IPR000175">
    <property type="entry name" value="Na/ntran_symport"/>
</dbReference>
<sequence>MVEKQKRDSFTSKIGILAATLGSAVGLGNIWKFPTVIGQNGGASFLLIYIIATIVAGLPIMIAEIAIGRSTRANAVEGFKKLSSGYWWLVGFAGTLSTVFVLGFYTEVAGWIYAYIFKAANGSINTTQPVVAGYIFQELLSNPWQTLLWQWLVIILVATIVLRGASKGIEKAATILMPILFILLIIICIRSITLPNAIEGLRFLFMPDFSKIDGRVILLAMGLAFFKLSIGMGVMLTYGSYFKDDVNIPYMATKVMLLDLVVSLLSGIAIFPVVFSFGFEPSSGPGLLFITIPAVFDSMPAGQIFTGAFFILAAVASTGAMLSLFETPVAWAIDTFNLSRKNTTIIIMLFFIAFGAPVALSENILKHITIFGMNFFQLYDFLSSNILMPLGGFFLCIFVGYVWNKQMVMHAISNGGTLHNQGLIKLLLFQCRYVTPVIILIIMLHGFNLFAYIFN</sequence>
<evidence type="ECO:0000256" key="6">
    <source>
        <dbReference type="SAM" id="Phobius"/>
    </source>
</evidence>
<evidence type="ECO:0000256" key="5">
    <source>
        <dbReference type="ARBA" id="ARBA00023136"/>
    </source>
</evidence>
<dbReference type="HOGENOM" id="CLU_006855_3_4_7"/>
<keyword evidence="5 6" id="KW-0472">Membrane</keyword>
<gene>
    <name evidence="7" type="primary">putP</name>
    <name evidence="7" type="ordered locus">LI0428</name>
</gene>
<keyword evidence="2" id="KW-0813">Transport</keyword>
<dbReference type="InterPro" id="IPR037272">
    <property type="entry name" value="SNS_sf"/>
</dbReference>
<dbReference type="GO" id="GO:0016020">
    <property type="term" value="C:membrane"/>
    <property type="evidence" value="ECO:0007669"/>
    <property type="project" value="UniProtKB-SubCell"/>
</dbReference>
<dbReference type="NCBIfam" id="NF037979">
    <property type="entry name" value="Na_transp"/>
    <property type="match status" value="1"/>
</dbReference>
<dbReference type="eggNOG" id="COG0733">
    <property type="taxonomic scope" value="Bacteria"/>
</dbReference>
<keyword evidence="3 6" id="KW-0812">Transmembrane</keyword>
<dbReference type="EMBL" id="AM180252">
    <property type="protein sequence ID" value="CAJ54482.1"/>
    <property type="molecule type" value="Genomic_DNA"/>
</dbReference>
<feature type="transmembrane region" description="Helical" evidence="6">
    <location>
        <begin position="385"/>
        <end position="403"/>
    </location>
</feature>
<feature type="transmembrane region" description="Helical" evidence="6">
    <location>
        <begin position="148"/>
        <end position="165"/>
    </location>
</feature>
<dbReference type="PROSITE" id="PS50267">
    <property type="entry name" value="NA_NEUROTRAN_SYMP_3"/>
    <property type="match status" value="1"/>
</dbReference>
<feature type="transmembrane region" description="Helical" evidence="6">
    <location>
        <begin position="214"/>
        <end position="236"/>
    </location>
</feature>
<feature type="transmembrane region" description="Helical" evidence="6">
    <location>
        <begin position="172"/>
        <end position="194"/>
    </location>
</feature>
<dbReference type="Pfam" id="PF00209">
    <property type="entry name" value="SNF"/>
    <property type="match status" value="2"/>
</dbReference>
<dbReference type="SUPFAM" id="SSF161070">
    <property type="entry name" value="SNF-like"/>
    <property type="match status" value="1"/>
</dbReference>
<dbReference type="InterPro" id="IPR047218">
    <property type="entry name" value="YocR/YhdH-like"/>
</dbReference>
<feature type="transmembrane region" description="Helical" evidence="6">
    <location>
        <begin position="433"/>
        <end position="454"/>
    </location>
</feature>
<evidence type="ECO:0000313" key="8">
    <source>
        <dbReference type="Proteomes" id="UP000002430"/>
    </source>
</evidence>
<keyword evidence="8" id="KW-1185">Reference proteome</keyword>
<proteinExistence type="predicted"/>
<comment type="subcellular location">
    <subcellularLocation>
        <location evidence="1">Membrane</location>
        <topology evidence="1">Multi-pass membrane protein</topology>
    </subcellularLocation>
</comment>
<keyword evidence="4 6" id="KW-1133">Transmembrane helix</keyword>
<reference evidence="7 8" key="1">
    <citation type="submission" date="2005-11" db="EMBL/GenBank/DDBJ databases">
        <title>The complete genome sequence of Lawsonia intracellularis: the causative agent of proliferative enteropathy.</title>
        <authorList>
            <person name="Kaur K."/>
            <person name="Zhang Q."/>
            <person name="Beckler D."/>
            <person name="Munir S."/>
            <person name="Li L."/>
            <person name="Kinsley K."/>
            <person name="Herron L."/>
            <person name="Peterson A."/>
            <person name="May B."/>
            <person name="Singh S."/>
            <person name="Gebhart C."/>
            <person name="Kapur V."/>
        </authorList>
    </citation>
    <scope>NUCLEOTIDE SEQUENCE [LARGE SCALE GENOMIC DNA]</scope>
    <source>
        <strain evidence="7 8">PHE/MN1-00</strain>
    </source>
</reference>
<dbReference type="KEGG" id="lip:LI0428"/>
<feature type="transmembrane region" description="Helical" evidence="6">
    <location>
        <begin position="304"/>
        <end position="325"/>
    </location>
</feature>
<name>Q1MR94_LAWIP</name>
<dbReference type="PANTHER" id="PTHR42948">
    <property type="entry name" value="TRANSPORTER"/>
    <property type="match status" value="1"/>
</dbReference>